<dbReference type="InterPro" id="IPR036582">
    <property type="entry name" value="Mao_N_sf"/>
</dbReference>
<comment type="caution">
    <text evidence="3">The sequence shown here is derived from an EMBL/GenBank/DDBJ whole genome shotgun (WGS) entry which is preliminary data.</text>
</comment>
<keyword evidence="1" id="KW-0732">Signal</keyword>
<keyword evidence="4" id="KW-1185">Reference proteome</keyword>
<gene>
    <name evidence="3" type="ORF">PAECIP111892_00066</name>
</gene>
<dbReference type="EMBL" id="CAKMMG010000001">
    <property type="protein sequence ID" value="CAH1190224.1"/>
    <property type="molecule type" value="Genomic_DNA"/>
</dbReference>
<dbReference type="RefSeq" id="WP_236328391.1">
    <property type="nucleotide sequence ID" value="NZ_CAKMMG010000001.1"/>
</dbReference>
<organism evidence="3 4">
    <name type="scientific">Paenibacillus auburnensis</name>
    <dbReference type="NCBI Taxonomy" id="2905649"/>
    <lineage>
        <taxon>Bacteria</taxon>
        <taxon>Bacillati</taxon>
        <taxon>Bacillota</taxon>
        <taxon>Bacilli</taxon>
        <taxon>Bacillales</taxon>
        <taxon>Paenibacillaceae</taxon>
        <taxon>Paenibacillus</taxon>
    </lineage>
</organism>
<protein>
    <recommendedName>
        <fullName evidence="2">Copper amine oxidase-like N-terminal domain-containing protein</fullName>
    </recommendedName>
</protein>
<dbReference type="Gene3D" id="3.30.457.10">
    <property type="entry name" value="Copper amine oxidase-like, N-terminal domain"/>
    <property type="match status" value="1"/>
</dbReference>
<evidence type="ECO:0000313" key="3">
    <source>
        <dbReference type="EMBL" id="CAH1190224.1"/>
    </source>
</evidence>
<feature type="chain" id="PRO_5046927926" description="Copper amine oxidase-like N-terminal domain-containing protein" evidence="1">
    <location>
        <begin position="23"/>
        <end position="313"/>
    </location>
</feature>
<dbReference type="Proteomes" id="UP000838324">
    <property type="component" value="Unassembled WGS sequence"/>
</dbReference>
<name>A0ABM9BLQ9_9BACL</name>
<reference evidence="3" key="1">
    <citation type="submission" date="2022-01" db="EMBL/GenBank/DDBJ databases">
        <authorList>
            <person name="Criscuolo A."/>
        </authorList>
    </citation>
    <scope>NUCLEOTIDE SEQUENCE</scope>
    <source>
        <strain evidence="3">CIP111892</strain>
    </source>
</reference>
<evidence type="ECO:0000256" key="1">
    <source>
        <dbReference type="SAM" id="SignalP"/>
    </source>
</evidence>
<sequence length="313" mass="33977">MKKFILGLLCGLVIASSSVAFASGSIKALLFPVSFEINGSTATASSSAQALNVNGSTYVPLRFIAESLGATVGYDAELQRIIVKNGELNLKDPDYADIKVGNLIVTPSGGNSIVTGQLIFAGVGNSKNKISATLSFYNDNSRKIGEVLIKGNQFGVEAQAFTAKGTGDFRAYSTAILHVDAVNDKAAPKPASIIYKNSKYNFTLQLPAYWEGRYKVESSVNAASDRESIHFVTNQGGIIFSILVWSSQEWKEQGAMTQEVTQIWKIGEQGDKVFTIILPGDVQYVTENEEQTAEYHKLVSYIDLIKTSFKLQE</sequence>
<evidence type="ECO:0000259" key="2">
    <source>
        <dbReference type="Pfam" id="PF07833"/>
    </source>
</evidence>
<accession>A0ABM9BLQ9</accession>
<feature type="signal peptide" evidence="1">
    <location>
        <begin position="1"/>
        <end position="22"/>
    </location>
</feature>
<dbReference type="SUPFAM" id="SSF55383">
    <property type="entry name" value="Copper amine oxidase, domain N"/>
    <property type="match status" value="1"/>
</dbReference>
<dbReference type="InterPro" id="IPR012854">
    <property type="entry name" value="Cu_amine_oxidase-like_N"/>
</dbReference>
<feature type="domain" description="Copper amine oxidase-like N-terminal" evidence="2">
    <location>
        <begin position="37"/>
        <end position="89"/>
    </location>
</feature>
<proteinExistence type="predicted"/>
<dbReference type="Pfam" id="PF07833">
    <property type="entry name" value="Cu_amine_oxidN1"/>
    <property type="match status" value="1"/>
</dbReference>
<evidence type="ECO:0000313" key="4">
    <source>
        <dbReference type="Proteomes" id="UP000838324"/>
    </source>
</evidence>